<feature type="transmembrane region" description="Helical" evidence="1">
    <location>
        <begin position="105"/>
        <end position="124"/>
    </location>
</feature>
<dbReference type="AlphaFoldDB" id="A0A2P2E4Z3"/>
<feature type="transmembrane region" description="Helical" evidence="1">
    <location>
        <begin position="379"/>
        <end position="398"/>
    </location>
</feature>
<protein>
    <submittedName>
        <fullName evidence="2">Putative membrane protein</fullName>
    </submittedName>
</protein>
<reference evidence="2 3" key="1">
    <citation type="submission" date="2018-02" db="EMBL/GenBank/DDBJ databases">
        <title>Novel Leptospira species isolated from soil and water in Japan.</title>
        <authorList>
            <person name="Nakao R."/>
            <person name="Masuzawa T."/>
        </authorList>
    </citation>
    <scope>NUCLEOTIDE SEQUENCE [LARGE SCALE GENOMIC DNA]</scope>
    <source>
        <strain evidence="2 3">YH101</strain>
    </source>
</reference>
<feature type="transmembrane region" description="Helical" evidence="1">
    <location>
        <begin position="258"/>
        <end position="277"/>
    </location>
</feature>
<feature type="transmembrane region" description="Helical" evidence="1">
    <location>
        <begin position="353"/>
        <end position="372"/>
    </location>
</feature>
<feature type="transmembrane region" description="Helical" evidence="1">
    <location>
        <begin position="77"/>
        <end position="99"/>
    </location>
</feature>
<keyword evidence="1" id="KW-0812">Transmembrane</keyword>
<dbReference type="RefSeq" id="WP_108978333.1">
    <property type="nucleotide sequence ID" value="NZ_BFBB01000009.1"/>
</dbReference>
<proteinExistence type="predicted"/>
<sequence length="430" mass="50663">MNVKKIILFLLLLVLGFFHLRYLSRTFDWDSCVYALNIQKNRWESAFFNPHHLGFESSGLLYWKWIQSVLKTTDIMFFLRLRILAVSLLFLGFFIWILYRLYEDFFAAILLGLLVQFSQAFWFYSYHNDTPLIHSCLMAVLFLLTLLFLRKGLALKHLALLWCIQLLSIYFHQSNVIHFGIVPMAILLEQKRYFGVKLRLISIYLSTLAIATVLSYLFVGFIILKRGLGPIDEKHFSFWMFLYAAINRWGMSPEEKNYVLFFYRGIGDAFLVFQNVVPKFRVDFSQFYSKTSVAFNLNAAYWLTIIMLGMLNFKSLLRQFKSEIILLTFWLIPSIGFYTWWEGYFFEFWVGTSIALWLLSFYVLKSYAIAILPQFSKSLLHSLFLVMVVLYFLTNFTFSTLPRSVGPKFGYIEGIQGPVLKLADESIYQR</sequence>
<evidence type="ECO:0000313" key="2">
    <source>
        <dbReference type="EMBL" id="GBF51948.1"/>
    </source>
</evidence>
<comment type="caution">
    <text evidence="2">The sequence shown here is derived from an EMBL/GenBank/DDBJ whole genome shotgun (WGS) entry which is preliminary data.</text>
</comment>
<accession>A0A2P2E4Z3</accession>
<name>A0A2P2E4Z3_9LEPT</name>
<keyword evidence="1" id="KW-0472">Membrane</keyword>
<dbReference type="EMBL" id="BFBB01000009">
    <property type="protein sequence ID" value="GBF51948.1"/>
    <property type="molecule type" value="Genomic_DNA"/>
</dbReference>
<feature type="transmembrane region" description="Helical" evidence="1">
    <location>
        <begin position="169"/>
        <end position="188"/>
    </location>
</feature>
<keyword evidence="3" id="KW-1185">Reference proteome</keyword>
<evidence type="ECO:0000256" key="1">
    <source>
        <dbReference type="SAM" id="Phobius"/>
    </source>
</evidence>
<feature type="transmembrane region" description="Helical" evidence="1">
    <location>
        <begin position="200"/>
        <end position="224"/>
    </location>
</feature>
<evidence type="ECO:0000313" key="3">
    <source>
        <dbReference type="Proteomes" id="UP000245133"/>
    </source>
</evidence>
<feature type="transmembrane region" description="Helical" evidence="1">
    <location>
        <begin position="297"/>
        <end position="317"/>
    </location>
</feature>
<feature type="transmembrane region" description="Helical" evidence="1">
    <location>
        <begin position="324"/>
        <end position="341"/>
    </location>
</feature>
<keyword evidence="1" id="KW-1133">Transmembrane helix</keyword>
<feature type="transmembrane region" description="Helical" evidence="1">
    <location>
        <begin position="131"/>
        <end position="149"/>
    </location>
</feature>
<gene>
    <name evidence="2" type="ORF">LPTSP4_34860</name>
</gene>
<dbReference type="OrthoDB" id="341112at2"/>
<dbReference type="Proteomes" id="UP000245133">
    <property type="component" value="Unassembled WGS sequence"/>
</dbReference>
<organism evidence="2 3">
    <name type="scientific">Leptospira ryugenii</name>
    <dbReference type="NCBI Taxonomy" id="1917863"/>
    <lineage>
        <taxon>Bacteria</taxon>
        <taxon>Pseudomonadati</taxon>
        <taxon>Spirochaetota</taxon>
        <taxon>Spirochaetia</taxon>
        <taxon>Leptospirales</taxon>
        <taxon>Leptospiraceae</taxon>
        <taxon>Leptospira</taxon>
    </lineage>
</organism>